<dbReference type="GO" id="GO:0031119">
    <property type="term" value="P:tRNA pseudouridine synthesis"/>
    <property type="evidence" value="ECO:0007669"/>
    <property type="project" value="TreeGrafter"/>
</dbReference>
<dbReference type="Pfam" id="PF01416">
    <property type="entry name" value="PseudoU_synth_1"/>
    <property type="match status" value="2"/>
</dbReference>
<accession>A0A644YFP2</accession>
<sequence>MVKLNSKKYNKLKVVNMRNLRMVIEFDGSKYKGWQKLKDNDLTIQSKLENVLSKMAEEKIELIGCGKTEIGVHAENYIANFHTNCKYSINAMLDYLYEFLPEDIVVKDIEEVDERFHARYNRKSLTYTYTINNKRFRSVFDRKYCYHIDEKLNLEEMRNASEFMVGTRDFQSFTTLKPNSKSTVKTINYIDIRENQGILEVEIDANDFLWNMANIIIGYLLQVGKGELKIKDVERILNNKKRPENGPIAQGKGLCLKEVRY</sequence>
<reference evidence="5" key="1">
    <citation type="submission" date="2019-08" db="EMBL/GenBank/DDBJ databases">
        <authorList>
            <person name="Kucharzyk K."/>
            <person name="Murdoch R.W."/>
            <person name="Higgins S."/>
            <person name="Loffler F."/>
        </authorList>
    </citation>
    <scope>NUCLEOTIDE SEQUENCE</scope>
</reference>
<dbReference type="Gene3D" id="3.30.70.660">
    <property type="entry name" value="Pseudouridine synthase I, catalytic domain, C-terminal subdomain"/>
    <property type="match status" value="1"/>
</dbReference>
<dbReference type="Gene3D" id="3.30.70.580">
    <property type="entry name" value="Pseudouridine synthase I, catalytic domain, N-terminal subdomain"/>
    <property type="match status" value="1"/>
</dbReference>
<dbReference type="EMBL" id="VSSQ01004475">
    <property type="protein sequence ID" value="MPM25343.1"/>
    <property type="molecule type" value="Genomic_DNA"/>
</dbReference>
<dbReference type="CDD" id="cd02570">
    <property type="entry name" value="PseudoU_synth_EcTruA"/>
    <property type="match status" value="1"/>
</dbReference>
<dbReference type="InterPro" id="IPR020095">
    <property type="entry name" value="PsdUridine_synth_TruA_C"/>
</dbReference>
<keyword evidence="2" id="KW-0819">tRNA processing</keyword>
<organism evidence="5">
    <name type="scientific">bioreactor metagenome</name>
    <dbReference type="NCBI Taxonomy" id="1076179"/>
    <lineage>
        <taxon>unclassified sequences</taxon>
        <taxon>metagenomes</taxon>
        <taxon>ecological metagenomes</taxon>
    </lineage>
</organism>
<dbReference type="GO" id="GO:0160147">
    <property type="term" value="F:tRNA pseudouridine(38-40) synthase activity"/>
    <property type="evidence" value="ECO:0007669"/>
    <property type="project" value="UniProtKB-EC"/>
</dbReference>
<evidence type="ECO:0000313" key="5">
    <source>
        <dbReference type="EMBL" id="MPM25343.1"/>
    </source>
</evidence>
<comment type="similarity">
    <text evidence="1">Belongs to the tRNA pseudouridine synthase TruA family.</text>
</comment>
<dbReference type="PIRSF" id="PIRSF001430">
    <property type="entry name" value="tRNA_psdUrid_synth"/>
    <property type="match status" value="1"/>
</dbReference>
<evidence type="ECO:0000256" key="2">
    <source>
        <dbReference type="ARBA" id="ARBA00022694"/>
    </source>
</evidence>
<dbReference type="NCBIfam" id="TIGR00071">
    <property type="entry name" value="hisT_truA"/>
    <property type="match status" value="1"/>
</dbReference>
<dbReference type="GO" id="GO:0003723">
    <property type="term" value="F:RNA binding"/>
    <property type="evidence" value="ECO:0007669"/>
    <property type="project" value="InterPro"/>
</dbReference>
<protein>
    <submittedName>
        <fullName evidence="5">tRNA pseudouridine synthase A</fullName>
        <ecNumber evidence="5">5.4.99.12</ecNumber>
    </submittedName>
</protein>
<name>A0A644YFP2_9ZZZZ</name>
<dbReference type="HAMAP" id="MF_00171">
    <property type="entry name" value="TruA"/>
    <property type="match status" value="1"/>
</dbReference>
<dbReference type="EC" id="5.4.99.12" evidence="5"/>
<comment type="caution">
    <text evidence="5">The sequence shown here is derived from an EMBL/GenBank/DDBJ whole genome shotgun (WGS) entry which is preliminary data.</text>
</comment>
<feature type="domain" description="Pseudouridine synthase I TruA alpha/beta" evidence="4">
    <location>
        <begin position="23"/>
        <end position="121"/>
    </location>
</feature>
<feature type="domain" description="Pseudouridine synthase I TruA alpha/beta" evidence="4">
    <location>
        <begin position="164"/>
        <end position="261"/>
    </location>
</feature>
<gene>
    <name evidence="5" type="primary">truA_24</name>
    <name evidence="5" type="ORF">SDC9_71834</name>
</gene>
<dbReference type="InterPro" id="IPR020103">
    <property type="entry name" value="PsdUridine_synth_cat_dom_sf"/>
</dbReference>
<evidence type="ECO:0000256" key="1">
    <source>
        <dbReference type="ARBA" id="ARBA00009375"/>
    </source>
</evidence>
<dbReference type="InterPro" id="IPR020097">
    <property type="entry name" value="PsdUridine_synth_TruA_a/b_dom"/>
</dbReference>
<dbReference type="PANTHER" id="PTHR11142">
    <property type="entry name" value="PSEUDOURIDYLATE SYNTHASE"/>
    <property type="match status" value="1"/>
</dbReference>
<keyword evidence="3 5" id="KW-0413">Isomerase</keyword>
<dbReference type="PANTHER" id="PTHR11142:SF22">
    <property type="entry name" value="TRNA PSEUDOURIDINE SYNTHASE A 2"/>
    <property type="match status" value="1"/>
</dbReference>
<dbReference type="InterPro" id="IPR020094">
    <property type="entry name" value="TruA/RsuA/RluB/E/F_N"/>
</dbReference>
<proteinExistence type="inferred from homology"/>
<dbReference type="SUPFAM" id="SSF55120">
    <property type="entry name" value="Pseudouridine synthase"/>
    <property type="match status" value="1"/>
</dbReference>
<evidence type="ECO:0000259" key="4">
    <source>
        <dbReference type="Pfam" id="PF01416"/>
    </source>
</evidence>
<evidence type="ECO:0000256" key="3">
    <source>
        <dbReference type="ARBA" id="ARBA00023235"/>
    </source>
</evidence>
<dbReference type="AlphaFoldDB" id="A0A644YFP2"/>
<dbReference type="InterPro" id="IPR001406">
    <property type="entry name" value="PsdUridine_synth_TruA"/>
</dbReference>